<dbReference type="InterPro" id="IPR051257">
    <property type="entry name" value="Diverse_CBS-Domain"/>
</dbReference>
<protein>
    <submittedName>
        <fullName evidence="4">Inosine-5-monophosphate dehydrogenase</fullName>
    </submittedName>
</protein>
<dbReference type="InterPro" id="IPR046342">
    <property type="entry name" value="CBS_dom_sf"/>
</dbReference>
<dbReference type="EMBL" id="AP024927">
    <property type="protein sequence ID" value="BCZ88078.1"/>
    <property type="molecule type" value="Genomic_DNA"/>
</dbReference>
<keyword evidence="4" id="KW-0614">Plasmid</keyword>
<dbReference type="Gene3D" id="3.10.580.10">
    <property type="entry name" value="CBS-domain"/>
    <property type="match status" value="1"/>
</dbReference>
<dbReference type="PANTHER" id="PTHR43080:SF2">
    <property type="entry name" value="CBS DOMAIN-CONTAINING PROTEIN"/>
    <property type="match status" value="1"/>
</dbReference>
<dbReference type="InterPro" id="IPR000644">
    <property type="entry name" value="CBS_dom"/>
</dbReference>
<dbReference type="SUPFAM" id="SSF54631">
    <property type="entry name" value="CBS-domain pair"/>
    <property type="match status" value="1"/>
</dbReference>
<geneLocation type="plasmid" evidence="4 5">
    <name>pAA1-1b</name>
</geneLocation>
<dbReference type="PROSITE" id="PS51371">
    <property type="entry name" value="CBS"/>
    <property type="match status" value="2"/>
</dbReference>
<name>A0AAD1KW14_THETH</name>
<organism evidence="4 5">
    <name type="scientific">Thermus thermophilus</name>
    <dbReference type="NCBI Taxonomy" id="274"/>
    <lineage>
        <taxon>Bacteria</taxon>
        <taxon>Thermotogati</taxon>
        <taxon>Deinococcota</taxon>
        <taxon>Deinococci</taxon>
        <taxon>Thermales</taxon>
        <taxon>Thermaceae</taxon>
        <taxon>Thermus</taxon>
    </lineage>
</organism>
<evidence type="ECO:0000256" key="1">
    <source>
        <dbReference type="ARBA" id="ARBA00023122"/>
    </source>
</evidence>
<evidence type="ECO:0000313" key="4">
    <source>
        <dbReference type="EMBL" id="BCZ88078.1"/>
    </source>
</evidence>
<feature type="domain" description="CBS" evidence="3">
    <location>
        <begin position="76"/>
        <end position="131"/>
    </location>
</feature>
<accession>A0AAD1KW14</accession>
<dbReference type="Proteomes" id="UP000825379">
    <property type="component" value="Plasmid pAA1-1b"/>
</dbReference>
<dbReference type="AlphaFoldDB" id="A0AAD1KW14"/>
<reference evidence="4" key="1">
    <citation type="submission" date="2021-07" db="EMBL/GenBank/DDBJ databases">
        <title>Complete genome sequences of four Thermus thermophilus strains isolated from Arima Hot Spring in Japan.</title>
        <authorList>
            <person name="Tomariguchi N."/>
            <person name="Ueno Y."/>
            <person name="Miyazaki K."/>
        </authorList>
    </citation>
    <scope>NUCLEOTIDE SEQUENCE</scope>
    <source>
        <strain evidence="4">AA1-1</strain>
        <plasmid evidence="4">pAA1-1b</plasmid>
    </source>
</reference>
<evidence type="ECO:0000256" key="2">
    <source>
        <dbReference type="PROSITE-ProRule" id="PRU00703"/>
    </source>
</evidence>
<dbReference type="Pfam" id="PF00571">
    <property type="entry name" value="CBS"/>
    <property type="match status" value="2"/>
</dbReference>
<evidence type="ECO:0000313" key="5">
    <source>
        <dbReference type="Proteomes" id="UP000825379"/>
    </source>
</evidence>
<dbReference type="RefSeq" id="WP_353406158.1">
    <property type="nucleotide sequence ID" value="NZ_AP024930.1"/>
</dbReference>
<dbReference type="InterPro" id="IPR044725">
    <property type="entry name" value="CBSX3_CBS_dom"/>
</dbReference>
<dbReference type="CDD" id="cd04623">
    <property type="entry name" value="CBS_pair_bac_euk"/>
    <property type="match status" value="1"/>
</dbReference>
<dbReference type="SMART" id="SM00116">
    <property type="entry name" value="CBS"/>
    <property type="match status" value="2"/>
</dbReference>
<keyword evidence="1 2" id="KW-0129">CBS domain</keyword>
<gene>
    <name evidence="4" type="ORF">TthAA11_22600</name>
</gene>
<proteinExistence type="predicted"/>
<dbReference type="PANTHER" id="PTHR43080">
    <property type="entry name" value="CBS DOMAIN-CONTAINING PROTEIN CBSX3, MITOCHONDRIAL"/>
    <property type="match status" value="1"/>
</dbReference>
<feature type="domain" description="CBS" evidence="3">
    <location>
        <begin position="8"/>
        <end position="68"/>
    </location>
</feature>
<evidence type="ECO:0000259" key="3">
    <source>
        <dbReference type="PROSITE" id="PS51371"/>
    </source>
</evidence>
<sequence length="144" mass="15918">MTVRQILTNKGTGVYGTSPDTSLRAALKEMAFRNVGSLLVLRDGKLVGILTERGCLRTLARLEEGDPLDLPVQRFMEPVEATVAPDQEIWEAMTLMTQKRVRHLPVVEGGHLVGLISIGDVVYSLLNHQSVQIQELLNYIQGNP</sequence>